<name>A0A829ZDF0_9FIRM</name>
<accession>A0A829ZDF0</accession>
<evidence type="ECO:0000256" key="1">
    <source>
        <dbReference type="SAM" id="Phobius"/>
    </source>
</evidence>
<gene>
    <name evidence="2" type="ORF">IMSAGC017_02043</name>
</gene>
<dbReference type="RefSeq" id="WP_172473143.1">
    <property type="nucleotide sequence ID" value="NZ_BLMI01000252.1"/>
</dbReference>
<dbReference type="EMBL" id="BLMI01000252">
    <property type="protein sequence ID" value="GFI41997.1"/>
    <property type="molecule type" value="Genomic_DNA"/>
</dbReference>
<organism evidence="2 3">
    <name type="scientific">Thomasclavelia cocleata</name>
    <dbReference type="NCBI Taxonomy" id="69824"/>
    <lineage>
        <taxon>Bacteria</taxon>
        <taxon>Bacillati</taxon>
        <taxon>Bacillota</taxon>
        <taxon>Erysipelotrichia</taxon>
        <taxon>Erysipelotrichales</taxon>
        <taxon>Coprobacillaceae</taxon>
        <taxon>Thomasclavelia</taxon>
    </lineage>
</organism>
<keyword evidence="1" id="KW-1133">Transmembrane helix</keyword>
<evidence type="ECO:0000313" key="3">
    <source>
        <dbReference type="Proteomes" id="UP000490821"/>
    </source>
</evidence>
<protein>
    <submittedName>
        <fullName evidence="2">Uncharacterized protein</fullName>
    </submittedName>
</protein>
<feature type="transmembrane region" description="Helical" evidence="1">
    <location>
        <begin position="6"/>
        <end position="24"/>
    </location>
</feature>
<sequence length="189" mass="21683">MKNIKVAISIVFGILSSLIIITILENGKDYSYFEKTDTNEELFIQDINYSTDIDLIKKSDIISEIKVIEQSEIFEHKGVNFILSKVIVKNCINGNVDKGNKIEILQTVIDNNEMEILSLNEDYVLFLEKYRGPIVENAYVISGVNLGMLKVMGEEIQLNKVQYDNFQILENNSRINKKELINEISKNIE</sequence>
<proteinExistence type="predicted"/>
<reference evidence="2 3" key="1">
    <citation type="journal article" date="2020" name="Microbiome">
        <title>Single-cell genomics of uncultured bacteria reveals dietary fiber responders in the mouse gut microbiota.</title>
        <authorList>
            <person name="Chijiiwa R."/>
            <person name="Hosokawa M."/>
            <person name="Kogawa M."/>
            <person name="Nishikawa Y."/>
            <person name="Ide K."/>
            <person name="Sakanashi C."/>
            <person name="Takahashi K."/>
            <person name="Takeyama H."/>
        </authorList>
    </citation>
    <scope>NUCLEOTIDE SEQUENCE [LARGE SCALE GENOMIC DNA]</scope>
    <source>
        <strain evidence="2">IMSAGC_017</strain>
    </source>
</reference>
<dbReference type="AlphaFoldDB" id="A0A829ZDF0"/>
<dbReference type="Proteomes" id="UP000490821">
    <property type="component" value="Unassembled WGS sequence"/>
</dbReference>
<keyword evidence="1" id="KW-0472">Membrane</keyword>
<comment type="caution">
    <text evidence="2">The sequence shown here is derived from an EMBL/GenBank/DDBJ whole genome shotgun (WGS) entry which is preliminary data.</text>
</comment>
<keyword evidence="1" id="KW-0812">Transmembrane</keyword>
<evidence type="ECO:0000313" key="2">
    <source>
        <dbReference type="EMBL" id="GFI41997.1"/>
    </source>
</evidence>